<keyword evidence="2" id="KW-1185">Reference proteome</keyword>
<reference evidence="2" key="2">
    <citation type="submission" date="2013-07" db="EMBL/GenBank/DDBJ databases">
        <authorList>
            <person name="Morais-Silva F.O."/>
            <person name="Rezende A.M."/>
            <person name="Pimentel C."/>
            <person name="Resende D.M."/>
            <person name="Santos C.I."/>
            <person name="Clemente C."/>
            <person name="de Oliveira L.M."/>
            <person name="da Silva S.M."/>
            <person name="Costa D.A."/>
            <person name="Varela-Raposo A."/>
            <person name="Horacio E.C.A."/>
            <person name="Matos M."/>
            <person name="Flores O."/>
            <person name="Ruiz J.C."/>
            <person name="Rodrigues-Pousada C."/>
        </authorList>
    </citation>
    <scope>NUCLEOTIDE SEQUENCE [LARGE SCALE GENOMIC DNA]</scope>
    <source>
        <strain evidence="2">ATCC 19364 / DSM 1382 / NCIMB 9332 / VKM B-1759</strain>
    </source>
</reference>
<proteinExistence type="predicted"/>
<name>T2GFX5_MEGG1</name>
<dbReference type="KEGG" id="dgg:DGI_3149"/>
<sequence>MQLEDYKNRFNQLQLSQASAEGALEGLQLSSYTQQLMLINSLADNKSKVTELLRMVQQKDFIIQSMTRGRVCTISAYSPTVGQTDDSPFITANNKRVRDGIVAVSRDLFANGWNFGRKIYIKDLGVYTIDDLMHERMRNSLDIFMFDTDLAIKFGKKQARAYLLGA</sequence>
<dbReference type="HOGENOM" id="CLU_133694_0_0_7"/>
<gene>
    <name evidence="1" type="ORF">DGI_3149</name>
</gene>
<evidence type="ECO:0000313" key="1">
    <source>
        <dbReference type="EMBL" id="AGW14862.1"/>
    </source>
</evidence>
<dbReference type="PATRIC" id="fig|1121448.10.peg.3109"/>
<evidence type="ECO:0000313" key="2">
    <source>
        <dbReference type="Proteomes" id="UP000016587"/>
    </source>
</evidence>
<dbReference type="CDD" id="cd22784">
    <property type="entry name" value="DPBB_MltA_YuiC-like"/>
    <property type="match status" value="1"/>
</dbReference>
<dbReference type="EMBL" id="CP006585">
    <property type="protein sequence ID" value="AGW14862.1"/>
    <property type="molecule type" value="Genomic_DNA"/>
</dbReference>
<reference evidence="1 2" key="1">
    <citation type="journal article" date="2013" name="J. Bacteriol.">
        <title>Roles of HynAB and Ech, the only two hydrogenases found in the model sulfate reducer Desulfovibrio gigas.</title>
        <authorList>
            <person name="Morais-Silva F.O."/>
            <person name="Santos C.I."/>
            <person name="Rodrigues R."/>
            <person name="Pereira I.A."/>
            <person name="Rodrigues-Pousada C."/>
        </authorList>
    </citation>
    <scope>NUCLEOTIDE SEQUENCE [LARGE SCALE GENOMIC DNA]</scope>
    <source>
        <strain evidence="2">ATCC 19364 / DSM 1382 / NCIMB 9332 / VKM B-1759</strain>
    </source>
</reference>
<accession>T2GFX5</accession>
<dbReference type="eggNOG" id="COG3584">
    <property type="taxonomic scope" value="Bacteria"/>
</dbReference>
<protein>
    <submittedName>
        <fullName evidence="1">Uncharacterized protein</fullName>
    </submittedName>
</protein>
<dbReference type="Proteomes" id="UP000016587">
    <property type="component" value="Chromosome"/>
</dbReference>
<dbReference type="AlphaFoldDB" id="T2GFX5"/>
<organism evidence="1 2">
    <name type="scientific">Megalodesulfovibrio gigas (strain ATCC 19364 / DSM 1382 / NCIMB 9332 / VKM B-1759)</name>
    <name type="common">Desulfovibrio gigas</name>
    <dbReference type="NCBI Taxonomy" id="1121448"/>
    <lineage>
        <taxon>Bacteria</taxon>
        <taxon>Pseudomonadati</taxon>
        <taxon>Thermodesulfobacteriota</taxon>
        <taxon>Desulfovibrionia</taxon>
        <taxon>Desulfovibrionales</taxon>
        <taxon>Desulfovibrionaceae</taxon>
        <taxon>Megalodesulfovibrio</taxon>
    </lineage>
</organism>